<dbReference type="Proteomes" id="UP000095347">
    <property type="component" value="Unassembled WGS sequence"/>
</dbReference>
<evidence type="ECO:0000313" key="3">
    <source>
        <dbReference type="EMBL" id="OEJ65158.1"/>
    </source>
</evidence>
<reference evidence="4" key="1">
    <citation type="submission" date="2016-07" db="EMBL/GenBank/DDBJ databases">
        <authorList>
            <person name="Florea S."/>
            <person name="Webb J.S."/>
            <person name="Jaromczyk J."/>
            <person name="Schardl C.L."/>
        </authorList>
    </citation>
    <scope>NUCLEOTIDE SEQUENCE [LARGE SCALE GENOMIC DNA]</scope>
    <source>
        <strain evidence="4">MV-1</strain>
    </source>
</reference>
<dbReference type="OrthoDB" id="8479603at2"/>
<proteinExistence type="predicted"/>
<evidence type="ECO:0000313" key="4">
    <source>
        <dbReference type="Proteomes" id="UP000095347"/>
    </source>
</evidence>
<dbReference type="InterPro" id="IPR027373">
    <property type="entry name" value="RHH_dom"/>
</dbReference>
<dbReference type="InterPro" id="IPR038268">
    <property type="entry name" value="RHH_sf"/>
</dbReference>
<dbReference type="Gene3D" id="1.10.3990.20">
    <property type="entry name" value="protein bp1543"/>
    <property type="match status" value="1"/>
</dbReference>
<accession>A0A1E5Q4Z7</accession>
<feature type="domain" description="Ribbon-helix-helix" evidence="2">
    <location>
        <begin position="6"/>
        <end position="67"/>
    </location>
</feature>
<dbReference type="EMBL" id="MCGG01000055">
    <property type="protein sequence ID" value="OEJ65158.1"/>
    <property type="molecule type" value="Genomic_DNA"/>
</dbReference>
<evidence type="ECO:0000256" key="1">
    <source>
        <dbReference type="SAM" id="MobiDB-lite"/>
    </source>
</evidence>
<feature type="region of interest" description="Disordered" evidence="1">
    <location>
        <begin position="78"/>
        <end position="105"/>
    </location>
</feature>
<name>A0A1E5Q4Z7_9PROT</name>
<comment type="caution">
    <text evidence="3">The sequence shown here is derived from an EMBL/GenBank/DDBJ whole genome shotgun (WGS) entry which is preliminary data.</text>
</comment>
<dbReference type="STRING" id="28181.BEN30_15550"/>
<protein>
    <recommendedName>
        <fullName evidence="2">Ribbon-helix-helix domain-containing protein</fullName>
    </recommendedName>
</protein>
<dbReference type="AlphaFoldDB" id="A0A1E5Q4Z7"/>
<keyword evidence="4" id="KW-1185">Reference proteome</keyword>
<dbReference type="Pfam" id="PF13467">
    <property type="entry name" value="RHH_4"/>
    <property type="match status" value="1"/>
</dbReference>
<organism evidence="3 4">
    <name type="scientific">Magnetovibrio blakemorei</name>
    <dbReference type="NCBI Taxonomy" id="28181"/>
    <lineage>
        <taxon>Bacteria</taxon>
        <taxon>Pseudomonadati</taxon>
        <taxon>Pseudomonadota</taxon>
        <taxon>Alphaproteobacteria</taxon>
        <taxon>Rhodospirillales</taxon>
        <taxon>Magnetovibrionaceae</taxon>
        <taxon>Magnetovibrio</taxon>
    </lineage>
</organism>
<evidence type="ECO:0000259" key="2">
    <source>
        <dbReference type="Pfam" id="PF13467"/>
    </source>
</evidence>
<sequence>MNSRLQSRNVSVNGHRTSLRLERDVWEALEEICEREKMTVHETCTHVDQHRKGSSRTAAVRTFILGYFRAAASDAGHARVGHGRLAKRERSPKSQGVVRTGSLLD</sequence>
<gene>
    <name evidence="3" type="ORF">BEN30_15550</name>
</gene>